<feature type="transmembrane region" description="Helical" evidence="11">
    <location>
        <begin position="128"/>
        <end position="150"/>
    </location>
</feature>
<dbReference type="Gene3D" id="3.30.70.1820">
    <property type="entry name" value="L1 transposable element, RRM domain"/>
    <property type="match status" value="1"/>
</dbReference>
<evidence type="ECO:0000313" key="14">
    <source>
        <dbReference type="Proteomes" id="UP001152320"/>
    </source>
</evidence>
<proteinExistence type="inferred from homology"/>
<evidence type="ECO:0000313" key="13">
    <source>
        <dbReference type="EMBL" id="KAJ8027320.1"/>
    </source>
</evidence>
<dbReference type="Pfam" id="PF00001">
    <property type="entry name" value="7tm_1"/>
    <property type="match status" value="1"/>
</dbReference>
<evidence type="ECO:0000259" key="12">
    <source>
        <dbReference type="PROSITE" id="PS50262"/>
    </source>
</evidence>
<keyword evidence="6 11" id="KW-0472">Membrane</keyword>
<comment type="similarity">
    <text evidence="9">Belongs to the G-protein coupled receptor 1 family.</text>
</comment>
<dbReference type="GO" id="GO:0004930">
    <property type="term" value="F:G protein-coupled receptor activity"/>
    <property type="evidence" value="ECO:0007669"/>
    <property type="project" value="UniProtKB-KW"/>
</dbReference>
<accession>A0A9Q1BIQ0</accession>
<keyword evidence="8 9" id="KW-0807">Transducer</keyword>
<evidence type="ECO:0000256" key="1">
    <source>
        <dbReference type="ARBA" id="ARBA00004651"/>
    </source>
</evidence>
<evidence type="ECO:0000256" key="2">
    <source>
        <dbReference type="ARBA" id="ARBA00022475"/>
    </source>
</evidence>
<keyword evidence="3 9" id="KW-0812">Transmembrane</keyword>
<dbReference type="PRINTS" id="PR00237">
    <property type="entry name" value="GPCRRHODOPSN"/>
</dbReference>
<keyword evidence="14" id="KW-1185">Reference proteome</keyword>
<evidence type="ECO:0000256" key="7">
    <source>
        <dbReference type="ARBA" id="ARBA00023170"/>
    </source>
</evidence>
<dbReference type="PROSITE" id="PS00237">
    <property type="entry name" value="G_PROTEIN_RECEP_F1_1"/>
    <property type="match status" value="1"/>
</dbReference>
<dbReference type="GO" id="GO:0005886">
    <property type="term" value="C:plasma membrane"/>
    <property type="evidence" value="ECO:0007669"/>
    <property type="project" value="UniProtKB-SubCell"/>
</dbReference>
<dbReference type="EMBL" id="JAIZAY010000016">
    <property type="protein sequence ID" value="KAJ8027320.1"/>
    <property type="molecule type" value="Genomic_DNA"/>
</dbReference>
<dbReference type="FunFam" id="3.30.70.1820:FF:000005">
    <property type="entry name" value="Predicted protein"/>
    <property type="match status" value="1"/>
</dbReference>
<evidence type="ECO:0000256" key="3">
    <source>
        <dbReference type="ARBA" id="ARBA00022692"/>
    </source>
</evidence>
<dbReference type="Proteomes" id="UP001152320">
    <property type="component" value="Chromosome 16"/>
</dbReference>
<feature type="transmembrane region" description="Helical" evidence="11">
    <location>
        <begin position="217"/>
        <end position="241"/>
    </location>
</feature>
<evidence type="ECO:0000256" key="6">
    <source>
        <dbReference type="ARBA" id="ARBA00023136"/>
    </source>
</evidence>
<feature type="transmembrane region" description="Helical" evidence="11">
    <location>
        <begin position="50"/>
        <end position="79"/>
    </location>
</feature>
<dbReference type="SUPFAM" id="SSF81321">
    <property type="entry name" value="Family A G protein-coupled receptor-like"/>
    <property type="match status" value="1"/>
</dbReference>
<keyword evidence="7 9" id="KW-0675">Receptor</keyword>
<keyword evidence="4 11" id="KW-1133">Transmembrane helix</keyword>
<sequence length="547" mass="61682">MNTAVDVLLTQFPSMNITATNGDYGTMDTSTDGDVDIVTDLPPLHLSVSVYWLVFYIFVYGIIIFGSIIGNQLVIWSYIIEPKLRRPTNTFIVSLAVADFITGLIGIPTAIFGRLFTGPYVCFAGTRPFLYVMAFIMCSVSIDHLVLITIDRYIAVTRPLKYPTIMTTRKCRIFTAFVWIFGSFFGILPLISPPANPTLWVCGLANYEGSTVSIHRIGSVASIPVILFFLCLVYIRIYIVVMKHVREQSERIKAHTKKDDESSAKSAMIRTTVTTSIVLGAFAICWLPTTLKFLVEVYVTTTEENLFTIQTIAEILSFGNSMALLSACSLRVSESSSQLWLVYTLHLTVTMSVGMSTRSATKESATMIGSNAELQSIIESCIERVLDRKLDSFLKKVEENTRKIREVEQIIDSQSTKMKDLQTKIDFLQNACNRMVKENNDLEQYSRRNCLRIFGIPETENESTDDEVIKFAKSRLDVQIDPSEIDRSHRIGKPGSPIPRHIIVKFLSYSVRQRVIKNRRRLKGTGIVVKEDLTKYNQSSSRSKETC</sequence>
<dbReference type="SMART" id="SM01381">
    <property type="entry name" value="7TM_GPCR_Srsx"/>
    <property type="match status" value="1"/>
</dbReference>
<evidence type="ECO:0000256" key="11">
    <source>
        <dbReference type="SAM" id="Phobius"/>
    </source>
</evidence>
<dbReference type="PANTHER" id="PTHR24249">
    <property type="entry name" value="HISTAMINE RECEPTOR-RELATED G-PROTEIN COUPLED RECEPTOR"/>
    <property type="match status" value="1"/>
</dbReference>
<reference evidence="13" key="1">
    <citation type="submission" date="2021-10" db="EMBL/GenBank/DDBJ databases">
        <title>Tropical sea cucumber genome reveals ecological adaptation and Cuvierian tubules defense mechanism.</title>
        <authorList>
            <person name="Chen T."/>
        </authorList>
    </citation>
    <scope>NUCLEOTIDE SEQUENCE</scope>
    <source>
        <strain evidence="13">Nanhai2018</strain>
        <tissue evidence="13">Muscle</tissue>
    </source>
</reference>
<name>A0A9Q1BIQ0_HOLLE</name>
<feature type="coiled-coil region" evidence="10">
    <location>
        <begin position="404"/>
        <end position="448"/>
    </location>
</feature>
<keyword evidence="5 9" id="KW-0297">G-protein coupled receptor</keyword>
<dbReference type="InterPro" id="IPR000276">
    <property type="entry name" value="GPCR_Rhodpsn"/>
</dbReference>
<dbReference type="PANTHER" id="PTHR24249:SF422">
    <property type="entry name" value="G-PROTEIN COUPLED RECEPTORS FAMILY 1 PROFILE DOMAIN-CONTAINING PROTEIN"/>
    <property type="match status" value="1"/>
</dbReference>
<feature type="domain" description="G-protein coupled receptors family 1 profile" evidence="12">
    <location>
        <begin position="70"/>
        <end position="328"/>
    </location>
</feature>
<dbReference type="OrthoDB" id="10066957at2759"/>
<keyword evidence="2" id="KW-1003">Cell membrane</keyword>
<evidence type="ECO:0000256" key="9">
    <source>
        <dbReference type="RuleBase" id="RU000688"/>
    </source>
</evidence>
<feature type="transmembrane region" description="Helical" evidence="11">
    <location>
        <begin position="91"/>
        <end position="116"/>
    </location>
</feature>
<dbReference type="CDD" id="cd00637">
    <property type="entry name" value="7tm_classA_rhodopsin-like"/>
    <property type="match status" value="1"/>
</dbReference>
<dbReference type="AlphaFoldDB" id="A0A9Q1BIQ0"/>
<dbReference type="PROSITE" id="PS50262">
    <property type="entry name" value="G_PROTEIN_RECEP_F1_2"/>
    <property type="match status" value="1"/>
</dbReference>
<gene>
    <name evidence="13" type="ORF">HOLleu_32434</name>
</gene>
<dbReference type="InterPro" id="IPR017452">
    <property type="entry name" value="GPCR_Rhodpsn_7TM"/>
</dbReference>
<feature type="transmembrane region" description="Helical" evidence="11">
    <location>
        <begin position="171"/>
        <end position="191"/>
    </location>
</feature>
<evidence type="ECO:0000256" key="10">
    <source>
        <dbReference type="SAM" id="Coils"/>
    </source>
</evidence>
<evidence type="ECO:0000256" key="8">
    <source>
        <dbReference type="ARBA" id="ARBA00023224"/>
    </source>
</evidence>
<organism evidence="13 14">
    <name type="scientific">Holothuria leucospilota</name>
    <name type="common">Black long sea cucumber</name>
    <name type="synonym">Mertensiothuria leucospilota</name>
    <dbReference type="NCBI Taxonomy" id="206669"/>
    <lineage>
        <taxon>Eukaryota</taxon>
        <taxon>Metazoa</taxon>
        <taxon>Echinodermata</taxon>
        <taxon>Eleutherozoa</taxon>
        <taxon>Echinozoa</taxon>
        <taxon>Holothuroidea</taxon>
        <taxon>Aspidochirotacea</taxon>
        <taxon>Aspidochirotida</taxon>
        <taxon>Holothuriidae</taxon>
        <taxon>Holothuria</taxon>
    </lineage>
</organism>
<comment type="subcellular location">
    <subcellularLocation>
        <location evidence="1">Cell membrane</location>
        <topology evidence="1">Multi-pass membrane protein</topology>
    </subcellularLocation>
</comment>
<feature type="transmembrane region" description="Helical" evidence="11">
    <location>
        <begin position="267"/>
        <end position="289"/>
    </location>
</feature>
<evidence type="ECO:0000256" key="5">
    <source>
        <dbReference type="ARBA" id="ARBA00023040"/>
    </source>
</evidence>
<dbReference type="Gene3D" id="1.20.1070.10">
    <property type="entry name" value="Rhodopsin 7-helix transmembrane proteins"/>
    <property type="match status" value="1"/>
</dbReference>
<protein>
    <submittedName>
        <fullName evidence="13">Histamine H2 receptor</fullName>
    </submittedName>
</protein>
<comment type="caution">
    <text evidence="13">The sequence shown here is derived from an EMBL/GenBank/DDBJ whole genome shotgun (WGS) entry which is preliminary data.</text>
</comment>
<keyword evidence="10" id="KW-0175">Coiled coil</keyword>
<dbReference type="InterPro" id="IPR050569">
    <property type="entry name" value="TAAR"/>
</dbReference>
<evidence type="ECO:0000256" key="4">
    <source>
        <dbReference type="ARBA" id="ARBA00022989"/>
    </source>
</evidence>